<keyword evidence="3" id="KW-1003">Cell membrane</keyword>
<dbReference type="CDD" id="cd16015">
    <property type="entry name" value="LTA_synthase"/>
    <property type="match status" value="1"/>
</dbReference>
<reference evidence="9 10" key="1">
    <citation type="journal article" date="2022" name="Genome Biol. Evol.">
        <title>Host diet, physiology and behaviors set the stage for Lachnospiraceae cladogenesis.</title>
        <authorList>
            <person name="Vera-Ponce De Leon A."/>
            <person name="Schneider M."/>
            <person name="Jahnes B.C."/>
            <person name="Sadowski V."/>
            <person name="Camuy-Velez L.A."/>
            <person name="Duan J."/>
            <person name="Sabree Z.L."/>
        </authorList>
    </citation>
    <scope>NUCLEOTIDE SEQUENCE [LARGE SCALE GENOMIC DNA]</scope>
    <source>
        <strain evidence="9 10">PAL113</strain>
    </source>
</reference>
<dbReference type="Proteomes" id="UP001523566">
    <property type="component" value="Unassembled WGS sequence"/>
</dbReference>
<dbReference type="EMBL" id="JAMZFW010000003">
    <property type="protein sequence ID" value="MCP1101420.1"/>
    <property type="molecule type" value="Genomic_DNA"/>
</dbReference>
<keyword evidence="5 7" id="KW-1133">Transmembrane helix</keyword>
<dbReference type="InterPro" id="IPR000917">
    <property type="entry name" value="Sulfatase_N"/>
</dbReference>
<dbReference type="InterPro" id="IPR050448">
    <property type="entry name" value="OpgB/LTA_synthase_biosynth"/>
</dbReference>
<evidence type="ECO:0000259" key="8">
    <source>
        <dbReference type="Pfam" id="PF00884"/>
    </source>
</evidence>
<evidence type="ECO:0000256" key="6">
    <source>
        <dbReference type="ARBA" id="ARBA00023136"/>
    </source>
</evidence>
<evidence type="ECO:0000313" key="10">
    <source>
        <dbReference type="Proteomes" id="UP001523566"/>
    </source>
</evidence>
<dbReference type="InterPro" id="IPR017850">
    <property type="entry name" value="Alkaline_phosphatase_core_sf"/>
</dbReference>
<dbReference type="RefSeq" id="WP_262065205.1">
    <property type="nucleotide sequence ID" value="NZ_JAMXOD010000003.1"/>
</dbReference>
<comment type="subcellular location">
    <subcellularLocation>
        <location evidence="1">Cell membrane</location>
        <topology evidence="1">Multi-pass membrane protein</topology>
    </subcellularLocation>
</comment>
<dbReference type="SUPFAM" id="SSF53649">
    <property type="entry name" value="Alkaline phosphatase-like"/>
    <property type="match status" value="1"/>
</dbReference>
<dbReference type="PANTHER" id="PTHR47371:SF3">
    <property type="entry name" value="PHOSPHOGLYCEROL TRANSFERASE I"/>
    <property type="match status" value="1"/>
</dbReference>
<evidence type="ECO:0000256" key="3">
    <source>
        <dbReference type="ARBA" id="ARBA00022475"/>
    </source>
</evidence>
<dbReference type="Pfam" id="PF00884">
    <property type="entry name" value="Sulfatase"/>
    <property type="match status" value="1"/>
</dbReference>
<name>A0ABT1E6F1_9FIRM</name>
<sequence length="648" mass="73496">MIHMSSNRWRRNIHKKRKTERKFTLPSAKSFLKAPLFKRIALVTTIIVSILLAMASFSILWMNKTWSALSMDELMYTLNSPIKGTDKGMVLNYLLSCLLPTILIMGILLFTMIKFKKRNLSSKIAGGVFAVFLLITSVLFGYTWDKIDAGAYFAGNGTYSTFVEDNYVNPGETQIQFPEEKRNLIYIFLESMETTYADVENGGGYEENYIPNLTKLAQENENFSGSSDKLNGGHSMKGTTWTIGAMFAETAGLPLSVMSGRNNMDMQSTFFEDVTALGDILEEQGYNQSLLIGSDAVFGGRKLYFTTHGNYNIFDYYYAKDVNWIEDGYKVFWGYEDVKLFENAKEKLTEIAAEGEPFNFTMLTVDTHFEDGYVCEICGEEHGEDQYANVISCSDRQVLAFVEWIKSQPFYENTTVVIAGDHPTMDSDFCEEIDESAERKVYVNYLNSAVEYQGTEERFYSTFDLFPTTVASLGASIEGNRLGLGSNLYSDVPTLLENYGIEAVNNELGKQSKLLENLANEYTYMEPSMSAELCDNDSEYFYVYADDMDDYAKIADDVHAVVWTGEHQEDIQWISMNKAISQDGIRYFTRVDTKAFIEPEGEYTIHFYITDDGRKRMLQSMKVTFDKSLKVDLGTVTEDSKGSSTSKK</sequence>
<evidence type="ECO:0000313" key="9">
    <source>
        <dbReference type="EMBL" id="MCP1101420.1"/>
    </source>
</evidence>
<comment type="caution">
    <text evidence="9">The sequence shown here is derived from an EMBL/GenBank/DDBJ whole genome shotgun (WGS) entry which is preliminary data.</text>
</comment>
<dbReference type="Gene3D" id="3.40.720.10">
    <property type="entry name" value="Alkaline Phosphatase, subunit A"/>
    <property type="match status" value="1"/>
</dbReference>
<gene>
    <name evidence="9" type="ORF">NK125_03205</name>
</gene>
<protein>
    <submittedName>
        <fullName evidence="9">LTA synthase family protein</fullName>
    </submittedName>
</protein>
<dbReference type="PANTHER" id="PTHR47371">
    <property type="entry name" value="LIPOTEICHOIC ACID SYNTHASE"/>
    <property type="match status" value="1"/>
</dbReference>
<evidence type="ECO:0000256" key="7">
    <source>
        <dbReference type="SAM" id="Phobius"/>
    </source>
</evidence>
<feature type="transmembrane region" description="Helical" evidence="7">
    <location>
        <begin position="124"/>
        <end position="144"/>
    </location>
</feature>
<keyword evidence="6 7" id="KW-0472">Membrane</keyword>
<accession>A0ABT1E6F1</accession>
<dbReference type="Gene3D" id="2.60.40.3760">
    <property type="match status" value="1"/>
</dbReference>
<organism evidence="9 10">
    <name type="scientific">Aequitasia blattaphilus</name>
    <dbReference type="NCBI Taxonomy" id="2949332"/>
    <lineage>
        <taxon>Bacteria</taxon>
        <taxon>Bacillati</taxon>
        <taxon>Bacillota</taxon>
        <taxon>Clostridia</taxon>
        <taxon>Lachnospirales</taxon>
        <taxon>Lachnospiraceae</taxon>
        <taxon>Aequitasia</taxon>
    </lineage>
</organism>
<evidence type="ECO:0000256" key="2">
    <source>
        <dbReference type="ARBA" id="ARBA00004936"/>
    </source>
</evidence>
<comment type="pathway">
    <text evidence="2">Cell wall biogenesis; lipoteichoic acid biosynthesis.</text>
</comment>
<keyword evidence="4 7" id="KW-0812">Transmembrane</keyword>
<proteinExistence type="predicted"/>
<feature type="transmembrane region" description="Helical" evidence="7">
    <location>
        <begin position="40"/>
        <end position="62"/>
    </location>
</feature>
<keyword evidence="10" id="KW-1185">Reference proteome</keyword>
<evidence type="ECO:0000256" key="5">
    <source>
        <dbReference type="ARBA" id="ARBA00022989"/>
    </source>
</evidence>
<evidence type="ECO:0000256" key="4">
    <source>
        <dbReference type="ARBA" id="ARBA00022692"/>
    </source>
</evidence>
<evidence type="ECO:0000256" key="1">
    <source>
        <dbReference type="ARBA" id="ARBA00004651"/>
    </source>
</evidence>
<feature type="domain" description="Sulfatase N-terminal" evidence="8">
    <location>
        <begin position="182"/>
        <end position="471"/>
    </location>
</feature>
<feature type="transmembrane region" description="Helical" evidence="7">
    <location>
        <begin position="90"/>
        <end position="112"/>
    </location>
</feature>